<accession>A0ABV7KUZ5</accession>
<dbReference type="Proteomes" id="UP001595528">
    <property type="component" value="Unassembled WGS sequence"/>
</dbReference>
<name>A0ABV7KUZ5_9PROT</name>
<dbReference type="GO" id="GO:0016491">
    <property type="term" value="F:oxidoreductase activity"/>
    <property type="evidence" value="ECO:0007669"/>
    <property type="project" value="UniProtKB-KW"/>
</dbReference>
<evidence type="ECO:0000313" key="8">
    <source>
        <dbReference type="Proteomes" id="UP001595528"/>
    </source>
</evidence>
<proteinExistence type="inferred from homology"/>
<comment type="similarity">
    <text evidence="2">Belongs to the NADH dehydrogenase family.</text>
</comment>
<evidence type="ECO:0000256" key="5">
    <source>
        <dbReference type="ARBA" id="ARBA00023002"/>
    </source>
</evidence>
<dbReference type="EMBL" id="JBHRTR010000009">
    <property type="protein sequence ID" value="MFC3226208.1"/>
    <property type="molecule type" value="Genomic_DNA"/>
</dbReference>
<evidence type="ECO:0000256" key="3">
    <source>
        <dbReference type="ARBA" id="ARBA00022630"/>
    </source>
</evidence>
<reference evidence="8" key="1">
    <citation type="journal article" date="2019" name="Int. J. Syst. Evol. Microbiol.">
        <title>The Global Catalogue of Microorganisms (GCM) 10K type strain sequencing project: providing services to taxonomists for standard genome sequencing and annotation.</title>
        <authorList>
            <consortium name="The Broad Institute Genomics Platform"/>
            <consortium name="The Broad Institute Genome Sequencing Center for Infectious Disease"/>
            <person name="Wu L."/>
            <person name="Ma J."/>
        </authorList>
    </citation>
    <scope>NUCLEOTIDE SEQUENCE [LARGE SCALE GENOMIC DNA]</scope>
    <source>
        <strain evidence="8">KCTC 42964</strain>
    </source>
</reference>
<keyword evidence="5 7" id="KW-0560">Oxidoreductase</keyword>
<dbReference type="InterPro" id="IPR036188">
    <property type="entry name" value="FAD/NAD-bd_sf"/>
</dbReference>
<dbReference type="PANTHER" id="PTHR42913:SF3">
    <property type="entry name" value="64 KDA MITOCHONDRIAL NADH DEHYDROGENASE (EUROFUNG)"/>
    <property type="match status" value="1"/>
</dbReference>
<dbReference type="PANTHER" id="PTHR42913">
    <property type="entry name" value="APOPTOSIS-INDUCING FACTOR 1"/>
    <property type="match status" value="1"/>
</dbReference>
<dbReference type="PRINTS" id="PR00469">
    <property type="entry name" value="PNDRDTASEII"/>
</dbReference>
<evidence type="ECO:0000256" key="4">
    <source>
        <dbReference type="ARBA" id="ARBA00022827"/>
    </source>
</evidence>
<comment type="caution">
    <text evidence="7">The sequence shown here is derived from an EMBL/GenBank/DDBJ whole genome shotgun (WGS) entry which is preliminary data.</text>
</comment>
<dbReference type="RefSeq" id="WP_379898068.1">
    <property type="nucleotide sequence ID" value="NZ_JBHRTR010000009.1"/>
</dbReference>
<organism evidence="7 8">
    <name type="scientific">Marinibaculum pumilum</name>
    <dbReference type="NCBI Taxonomy" id="1766165"/>
    <lineage>
        <taxon>Bacteria</taxon>
        <taxon>Pseudomonadati</taxon>
        <taxon>Pseudomonadota</taxon>
        <taxon>Alphaproteobacteria</taxon>
        <taxon>Rhodospirillales</taxon>
        <taxon>Rhodospirillaceae</taxon>
        <taxon>Marinibaculum</taxon>
    </lineage>
</organism>
<evidence type="ECO:0000256" key="1">
    <source>
        <dbReference type="ARBA" id="ARBA00001974"/>
    </source>
</evidence>
<dbReference type="EC" id="1.6.5.-" evidence="7"/>
<dbReference type="Pfam" id="PF07992">
    <property type="entry name" value="Pyr_redox_2"/>
    <property type="match status" value="1"/>
</dbReference>
<dbReference type="InterPro" id="IPR023753">
    <property type="entry name" value="FAD/NAD-binding_dom"/>
</dbReference>
<feature type="domain" description="FAD/NAD(P)-binding" evidence="6">
    <location>
        <begin position="5"/>
        <end position="318"/>
    </location>
</feature>
<dbReference type="Gene3D" id="3.50.50.100">
    <property type="match status" value="1"/>
</dbReference>
<keyword evidence="8" id="KW-1185">Reference proteome</keyword>
<evidence type="ECO:0000259" key="6">
    <source>
        <dbReference type="Pfam" id="PF07992"/>
    </source>
</evidence>
<evidence type="ECO:0000313" key="7">
    <source>
        <dbReference type="EMBL" id="MFC3226208.1"/>
    </source>
</evidence>
<keyword evidence="3" id="KW-0285">Flavoprotein</keyword>
<keyword evidence="4" id="KW-0274">FAD</keyword>
<dbReference type="InterPro" id="IPR051169">
    <property type="entry name" value="NADH-Q_oxidoreductase"/>
</dbReference>
<comment type="cofactor">
    <cofactor evidence="1">
        <name>FAD</name>
        <dbReference type="ChEBI" id="CHEBI:57692"/>
    </cofactor>
</comment>
<dbReference type="PRINTS" id="PR00368">
    <property type="entry name" value="FADPNR"/>
</dbReference>
<protein>
    <submittedName>
        <fullName evidence="7">NAD(P)/FAD-dependent oxidoreductase</fullName>
        <ecNumber evidence="7">1.6.5.-</ecNumber>
    </submittedName>
</protein>
<gene>
    <name evidence="7" type="ORF">ACFOGJ_03150</name>
</gene>
<dbReference type="SUPFAM" id="SSF51905">
    <property type="entry name" value="FAD/NAD(P)-binding domain"/>
    <property type="match status" value="1"/>
</dbReference>
<sequence>MTGGLVVAGGGFAGLWAALAAVREAKLAGAELPVTLLSPEPWLVMRPRLYERDPAKLREDLRPLLQAAGIRFVAGAAEDAVAEGAGGRLRYRDGAGEAAELPFDRLVVATGSRMTLPPVPGLAEHGFDVDSHHGALKLDRHLAALAAAPADAEHGGFVVVGGGFTGIEMALELRDRIAAHAGAAAAQAAAIHLVERSAEVGPELGANPRPVILEALQAAGVQLHLGRQVAEVTDRAALLDDGTMLPAATVIAATGMAAAMPWPGLKGPRDATGRIVVAPELRLPEAPAVFAAGDAARAELDEAGNTALMSCQHALRMGRFAGRNAACDLLGLELRPYRQPDYVTCLDLGRSGAVLTRGWTREVAMNGAEAKALKRRINTEVIYPPPPAMDAVMEMADVDYTWRR</sequence>
<evidence type="ECO:0000256" key="2">
    <source>
        <dbReference type="ARBA" id="ARBA00005272"/>
    </source>
</evidence>